<proteinExistence type="inferred from homology"/>
<dbReference type="AlphaFoldDB" id="A0AAP0CWG2"/>
<dbReference type="Proteomes" id="UP001408789">
    <property type="component" value="Unassembled WGS sequence"/>
</dbReference>
<evidence type="ECO:0008006" key="5">
    <source>
        <dbReference type="Google" id="ProtNLM"/>
    </source>
</evidence>
<accession>A0AAP0CWG2</accession>
<sequence length="154" mass="17412">MADWYGKSLMEDQDFQEEDVWGVVKEREESNSKVNKPYKIKKRSSSSSSSHDGARMIPKCNEGKVPHQQQSSAPMGIPDWSKIYREKSQGQSDGCYDDDDDDGNMVPPHEYIARRLARSHITPSSMCEGVGRTLKGRDLSKLRNAILTKTGFLE</sequence>
<evidence type="ECO:0000313" key="3">
    <source>
        <dbReference type="EMBL" id="KAK9064174.1"/>
    </source>
</evidence>
<comment type="similarity">
    <text evidence="1">Belongs to the senescence regulator S40 family.</text>
</comment>
<protein>
    <recommendedName>
        <fullName evidence="5">Senescence regulator</fullName>
    </recommendedName>
</protein>
<evidence type="ECO:0000313" key="4">
    <source>
        <dbReference type="Proteomes" id="UP001408789"/>
    </source>
</evidence>
<dbReference type="PANTHER" id="PTHR33083:SF79">
    <property type="entry name" value="SENESCENCE REGULATOR"/>
    <property type="match status" value="1"/>
</dbReference>
<gene>
    <name evidence="3" type="ORF">SSX86_015554</name>
</gene>
<evidence type="ECO:0000256" key="2">
    <source>
        <dbReference type="SAM" id="MobiDB-lite"/>
    </source>
</evidence>
<organism evidence="3 4">
    <name type="scientific">Deinandra increscens subsp. villosa</name>
    <dbReference type="NCBI Taxonomy" id="3103831"/>
    <lineage>
        <taxon>Eukaryota</taxon>
        <taxon>Viridiplantae</taxon>
        <taxon>Streptophyta</taxon>
        <taxon>Embryophyta</taxon>
        <taxon>Tracheophyta</taxon>
        <taxon>Spermatophyta</taxon>
        <taxon>Magnoliopsida</taxon>
        <taxon>eudicotyledons</taxon>
        <taxon>Gunneridae</taxon>
        <taxon>Pentapetalae</taxon>
        <taxon>asterids</taxon>
        <taxon>campanulids</taxon>
        <taxon>Asterales</taxon>
        <taxon>Asteraceae</taxon>
        <taxon>Asteroideae</taxon>
        <taxon>Heliantheae alliance</taxon>
        <taxon>Madieae</taxon>
        <taxon>Madiinae</taxon>
        <taxon>Deinandra</taxon>
    </lineage>
</organism>
<reference evidence="3 4" key="1">
    <citation type="submission" date="2024-04" db="EMBL/GenBank/DDBJ databases">
        <title>The reference genome of an endangered Asteraceae, Deinandra increscens subsp. villosa, native to the Central Coast of California.</title>
        <authorList>
            <person name="Guilliams M."/>
            <person name="Hasenstab-Lehman K."/>
            <person name="Meyer R."/>
            <person name="Mcevoy S."/>
        </authorList>
    </citation>
    <scope>NUCLEOTIDE SEQUENCE [LARGE SCALE GENOMIC DNA]</scope>
    <source>
        <tissue evidence="3">Leaf</tissue>
    </source>
</reference>
<evidence type="ECO:0000256" key="1">
    <source>
        <dbReference type="ARBA" id="ARBA00034773"/>
    </source>
</evidence>
<dbReference type="InterPro" id="IPR007608">
    <property type="entry name" value="Senescence_reg_S40"/>
</dbReference>
<dbReference type="PANTHER" id="PTHR33083">
    <property type="entry name" value="EXPRESSED PROTEIN"/>
    <property type="match status" value="1"/>
</dbReference>
<comment type="caution">
    <text evidence="3">The sequence shown here is derived from an EMBL/GenBank/DDBJ whole genome shotgun (WGS) entry which is preliminary data.</text>
</comment>
<keyword evidence="4" id="KW-1185">Reference proteome</keyword>
<feature type="region of interest" description="Disordered" evidence="2">
    <location>
        <begin position="25"/>
        <end position="107"/>
    </location>
</feature>
<dbReference type="EMBL" id="JBCNJP010000017">
    <property type="protein sequence ID" value="KAK9064174.1"/>
    <property type="molecule type" value="Genomic_DNA"/>
</dbReference>
<dbReference type="GO" id="GO:0010150">
    <property type="term" value="P:leaf senescence"/>
    <property type="evidence" value="ECO:0007669"/>
    <property type="project" value="UniProtKB-ARBA"/>
</dbReference>
<name>A0AAP0CWG2_9ASTR</name>
<dbReference type="Pfam" id="PF04520">
    <property type="entry name" value="Senescence_reg"/>
    <property type="match status" value="1"/>
</dbReference>